<evidence type="ECO:0000313" key="2">
    <source>
        <dbReference type="Proteomes" id="UP000541444"/>
    </source>
</evidence>
<name>A0A7J7LPI0_9MAGN</name>
<dbReference type="Proteomes" id="UP000541444">
    <property type="component" value="Unassembled WGS sequence"/>
</dbReference>
<sequence>MFQCVLKKDSENHPVRENYRYPSQTQLLLSLLVMERLSAECFHRFLLCGSCWLTVMGYEGRRGQ</sequence>
<accession>A0A7J7LPI0</accession>
<keyword evidence="2" id="KW-1185">Reference proteome</keyword>
<reference evidence="1 2" key="1">
    <citation type="journal article" date="2020" name="IScience">
        <title>Genome Sequencing of the Endangered Kingdonia uniflora (Circaeasteraceae, Ranunculales) Reveals Potential Mechanisms of Evolutionary Specialization.</title>
        <authorList>
            <person name="Sun Y."/>
            <person name="Deng T."/>
            <person name="Zhang A."/>
            <person name="Moore M.J."/>
            <person name="Landis J.B."/>
            <person name="Lin N."/>
            <person name="Zhang H."/>
            <person name="Zhang X."/>
            <person name="Huang J."/>
            <person name="Zhang X."/>
            <person name="Sun H."/>
            <person name="Wang H."/>
        </authorList>
    </citation>
    <scope>NUCLEOTIDE SEQUENCE [LARGE SCALE GENOMIC DNA]</scope>
    <source>
        <strain evidence="1">TB1705</strain>
        <tissue evidence="1">Leaf</tissue>
    </source>
</reference>
<proteinExistence type="predicted"/>
<gene>
    <name evidence="1" type="ORF">GIB67_023979</name>
</gene>
<comment type="caution">
    <text evidence="1">The sequence shown here is derived from an EMBL/GenBank/DDBJ whole genome shotgun (WGS) entry which is preliminary data.</text>
</comment>
<dbReference type="AlphaFoldDB" id="A0A7J7LPI0"/>
<dbReference type="EMBL" id="JACGCM010002117">
    <property type="protein sequence ID" value="KAF6144533.1"/>
    <property type="molecule type" value="Genomic_DNA"/>
</dbReference>
<protein>
    <submittedName>
        <fullName evidence="1">Uncharacterized protein</fullName>
    </submittedName>
</protein>
<organism evidence="1 2">
    <name type="scientific">Kingdonia uniflora</name>
    <dbReference type="NCBI Taxonomy" id="39325"/>
    <lineage>
        <taxon>Eukaryota</taxon>
        <taxon>Viridiplantae</taxon>
        <taxon>Streptophyta</taxon>
        <taxon>Embryophyta</taxon>
        <taxon>Tracheophyta</taxon>
        <taxon>Spermatophyta</taxon>
        <taxon>Magnoliopsida</taxon>
        <taxon>Ranunculales</taxon>
        <taxon>Circaeasteraceae</taxon>
        <taxon>Kingdonia</taxon>
    </lineage>
</organism>
<evidence type="ECO:0000313" key="1">
    <source>
        <dbReference type="EMBL" id="KAF6144533.1"/>
    </source>
</evidence>